<sequence length="105" mass="11277">MPVPESANQNEIGRKAMGWMESFGRSELKSGGNGGNDGGMEARVAKLEAAVEFIQRDVAELKTDIKDMRGDITSIRTTDFRILFGAIISVALGLAGLMAKGFGWL</sequence>
<reference evidence="3 4" key="1">
    <citation type="submission" date="2024-06" db="EMBL/GenBank/DDBJ databases">
        <title>Genomic Encyclopedia of Type Strains, Phase IV (KMG-IV): sequencing the most valuable type-strain genomes for metagenomic binning, comparative biology and taxonomic classification.</title>
        <authorList>
            <person name="Goeker M."/>
        </authorList>
    </citation>
    <scope>NUCLEOTIDE SEQUENCE [LARGE SCALE GENOMIC DNA]</scope>
    <source>
        <strain evidence="3 4">DSM 105042</strain>
    </source>
</reference>
<dbReference type="EMBL" id="JBEPLJ010000006">
    <property type="protein sequence ID" value="MET3585774.1"/>
    <property type="molecule type" value="Genomic_DNA"/>
</dbReference>
<evidence type="ECO:0000256" key="1">
    <source>
        <dbReference type="SAM" id="Coils"/>
    </source>
</evidence>
<protein>
    <recommendedName>
        <fullName evidence="5">Haemolysin XhlA</fullName>
    </recommendedName>
</protein>
<organism evidence="3 4">
    <name type="scientific">Pseudorhizobium tarimense</name>
    <dbReference type="NCBI Taxonomy" id="1079109"/>
    <lineage>
        <taxon>Bacteria</taxon>
        <taxon>Pseudomonadati</taxon>
        <taxon>Pseudomonadota</taxon>
        <taxon>Alphaproteobacteria</taxon>
        <taxon>Hyphomicrobiales</taxon>
        <taxon>Rhizobiaceae</taxon>
        <taxon>Rhizobium/Agrobacterium group</taxon>
        <taxon>Pseudorhizobium</taxon>
    </lineage>
</organism>
<proteinExistence type="predicted"/>
<accession>A0ABV2H5T2</accession>
<evidence type="ECO:0008006" key="5">
    <source>
        <dbReference type="Google" id="ProtNLM"/>
    </source>
</evidence>
<evidence type="ECO:0000313" key="3">
    <source>
        <dbReference type="EMBL" id="MET3585774.1"/>
    </source>
</evidence>
<keyword evidence="2" id="KW-1133">Transmembrane helix</keyword>
<dbReference type="RefSeq" id="WP_247243699.1">
    <property type="nucleotide sequence ID" value="NZ_JALJRA010000006.1"/>
</dbReference>
<gene>
    <name evidence="3" type="ORF">ABID21_001883</name>
</gene>
<dbReference type="SUPFAM" id="SSF58046">
    <property type="entry name" value="Fibritin"/>
    <property type="match status" value="1"/>
</dbReference>
<evidence type="ECO:0000256" key="2">
    <source>
        <dbReference type="SAM" id="Phobius"/>
    </source>
</evidence>
<dbReference type="Proteomes" id="UP001549031">
    <property type="component" value="Unassembled WGS sequence"/>
</dbReference>
<name>A0ABV2H5T2_9HYPH</name>
<evidence type="ECO:0000313" key="4">
    <source>
        <dbReference type="Proteomes" id="UP001549031"/>
    </source>
</evidence>
<keyword evidence="4" id="KW-1185">Reference proteome</keyword>
<dbReference type="Gene3D" id="1.20.5.170">
    <property type="match status" value="1"/>
</dbReference>
<feature type="transmembrane region" description="Helical" evidence="2">
    <location>
        <begin position="82"/>
        <end position="102"/>
    </location>
</feature>
<keyword evidence="2" id="KW-0472">Membrane</keyword>
<keyword evidence="2" id="KW-0812">Transmembrane</keyword>
<feature type="coiled-coil region" evidence="1">
    <location>
        <begin position="44"/>
        <end position="71"/>
    </location>
</feature>
<keyword evidence="1" id="KW-0175">Coiled coil</keyword>
<comment type="caution">
    <text evidence="3">The sequence shown here is derived from an EMBL/GenBank/DDBJ whole genome shotgun (WGS) entry which is preliminary data.</text>
</comment>